<dbReference type="STRING" id="5762.D2VEC9"/>
<dbReference type="SMART" id="SM00322">
    <property type="entry name" value="KH"/>
    <property type="match status" value="5"/>
</dbReference>
<feature type="domain" description="K Homology" evidence="4">
    <location>
        <begin position="333"/>
        <end position="398"/>
    </location>
</feature>
<feature type="domain" description="K Homology" evidence="4">
    <location>
        <begin position="538"/>
        <end position="601"/>
    </location>
</feature>
<dbReference type="Proteomes" id="UP000006671">
    <property type="component" value="Unassembled WGS sequence"/>
</dbReference>
<dbReference type="SUPFAM" id="SSF54791">
    <property type="entry name" value="Eukaryotic type KH-domain (KH-domain type I)"/>
    <property type="match status" value="4"/>
</dbReference>
<dbReference type="PROSITE" id="PS50084">
    <property type="entry name" value="KH_TYPE_1"/>
    <property type="match status" value="1"/>
</dbReference>
<dbReference type="EMBL" id="GG738866">
    <property type="protein sequence ID" value="EFC44857.1"/>
    <property type="molecule type" value="Genomic_DNA"/>
</dbReference>
<feature type="compositionally biased region" description="Acidic residues" evidence="3">
    <location>
        <begin position="1"/>
        <end position="12"/>
    </location>
</feature>
<feature type="coiled-coil region" evidence="2">
    <location>
        <begin position="229"/>
        <end position="301"/>
    </location>
</feature>
<evidence type="ECO:0000256" key="1">
    <source>
        <dbReference type="PROSITE-ProRule" id="PRU00117"/>
    </source>
</evidence>
<keyword evidence="1" id="KW-0694">RNA-binding</keyword>
<feature type="region of interest" description="Disordered" evidence="3">
    <location>
        <begin position="681"/>
        <end position="759"/>
    </location>
</feature>
<name>D2VEC9_NAEGR</name>
<dbReference type="KEGG" id="ngr:NAEGRDRAFT_67234"/>
<evidence type="ECO:0000256" key="3">
    <source>
        <dbReference type="SAM" id="MobiDB-lite"/>
    </source>
</evidence>
<gene>
    <name evidence="5" type="ORF">NAEGRDRAFT_67234</name>
</gene>
<feature type="region of interest" description="Disordered" evidence="3">
    <location>
        <begin position="1"/>
        <end position="20"/>
    </location>
</feature>
<evidence type="ECO:0000313" key="5">
    <source>
        <dbReference type="EMBL" id="EFC44857.1"/>
    </source>
</evidence>
<feature type="domain" description="K Homology" evidence="4">
    <location>
        <begin position="610"/>
        <end position="672"/>
    </location>
</feature>
<dbReference type="Gene3D" id="3.30.1370.10">
    <property type="entry name" value="K Homology domain, type 1"/>
    <property type="match status" value="1"/>
</dbReference>
<dbReference type="GeneID" id="8848311"/>
<protein>
    <submittedName>
        <fullName evidence="5">Predicted protein</fullName>
    </submittedName>
</protein>
<dbReference type="RefSeq" id="XP_002677601.1">
    <property type="nucleotide sequence ID" value="XM_002677555.1"/>
</dbReference>
<dbReference type="InterPro" id="IPR004088">
    <property type="entry name" value="KH_dom_type_1"/>
</dbReference>
<feature type="compositionally biased region" description="Low complexity" evidence="3">
    <location>
        <begin position="692"/>
        <end position="702"/>
    </location>
</feature>
<evidence type="ECO:0000256" key="2">
    <source>
        <dbReference type="SAM" id="Coils"/>
    </source>
</evidence>
<organism evidence="6">
    <name type="scientific">Naegleria gruberi</name>
    <name type="common">Amoeba</name>
    <dbReference type="NCBI Taxonomy" id="5762"/>
    <lineage>
        <taxon>Eukaryota</taxon>
        <taxon>Discoba</taxon>
        <taxon>Heterolobosea</taxon>
        <taxon>Tetramitia</taxon>
        <taxon>Eutetramitia</taxon>
        <taxon>Vahlkampfiidae</taxon>
        <taxon>Naegleria</taxon>
    </lineage>
</organism>
<feature type="domain" description="K Homology" evidence="4">
    <location>
        <begin position="465"/>
        <end position="537"/>
    </location>
</feature>
<feature type="domain" description="K Homology" evidence="4">
    <location>
        <begin position="408"/>
        <end position="463"/>
    </location>
</feature>
<feature type="compositionally biased region" description="Low complexity" evidence="3">
    <location>
        <begin position="723"/>
        <end position="736"/>
    </location>
</feature>
<dbReference type="CDD" id="cd00105">
    <property type="entry name" value="KH-I"/>
    <property type="match status" value="1"/>
</dbReference>
<dbReference type="Pfam" id="PF00013">
    <property type="entry name" value="KH_1"/>
    <property type="match status" value="2"/>
</dbReference>
<feature type="compositionally biased region" description="Basic and acidic residues" evidence="3">
    <location>
        <begin position="681"/>
        <end position="691"/>
    </location>
</feature>
<accession>D2VEC9</accession>
<feature type="compositionally biased region" description="Low complexity" evidence="3">
    <location>
        <begin position="747"/>
        <end position="759"/>
    </location>
</feature>
<dbReference type="GO" id="GO:0003723">
    <property type="term" value="F:RNA binding"/>
    <property type="evidence" value="ECO:0007669"/>
    <property type="project" value="UniProtKB-UniRule"/>
</dbReference>
<dbReference type="InterPro" id="IPR036612">
    <property type="entry name" value="KH_dom_type_1_sf"/>
</dbReference>
<feature type="coiled-coil region" evidence="2">
    <location>
        <begin position="71"/>
        <end position="154"/>
    </location>
</feature>
<keyword evidence="6" id="KW-1185">Reference proteome</keyword>
<dbReference type="OrthoDB" id="5204190at2759"/>
<dbReference type="InterPro" id="IPR004087">
    <property type="entry name" value="KH_dom"/>
</dbReference>
<dbReference type="AlphaFoldDB" id="D2VEC9"/>
<reference evidence="5 6" key="1">
    <citation type="journal article" date="2010" name="Cell">
        <title>The genome of Naegleria gruberi illuminates early eukaryotic versatility.</title>
        <authorList>
            <person name="Fritz-Laylin L.K."/>
            <person name="Prochnik S.E."/>
            <person name="Ginger M.L."/>
            <person name="Dacks J.B."/>
            <person name="Carpenter M.L."/>
            <person name="Field M.C."/>
            <person name="Kuo A."/>
            <person name="Paredez A."/>
            <person name="Chapman J."/>
            <person name="Pham J."/>
            <person name="Shu S."/>
            <person name="Neupane R."/>
            <person name="Cipriano M."/>
            <person name="Mancuso J."/>
            <person name="Tu H."/>
            <person name="Salamov A."/>
            <person name="Lindquist E."/>
            <person name="Shapiro H."/>
            <person name="Lucas S."/>
            <person name="Grigoriev I.V."/>
            <person name="Cande W.Z."/>
            <person name="Fulton C."/>
            <person name="Rokhsar D.S."/>
            <person name="Dawson S.C."/>
        </authorList>
    </citation>
    <scope>NUCLEOTIDE SEQUENCE [LARGE SCALE GENOMIC DNA]</scope>
    <source>
        <strain evidence="5 6">NEG-M</strain>
    </source>
</reference>
<proteinExistence type="predicted"/>
<dbReference type="InParanoid" id="D2VEC9"/>
<evidence type="ECO:0000259" key="4">
    <source>
        <dbReference type="SMART" id="SM00322"/>
    </source>
</evidence>
<evidence type="ECO:0000313" key="6">
    <source>
        <dbReference type="Proteomes" id="UP000006671"/>
    </source>
</evidence>
<keyword evidence="2" id="KW-0175">Coiled coil</keyword>
<dbReference type="OMA" id="MMKEASH"/>
<sequence>MLSQPTEEEPTFIEEGNTTTAPQVSLTLDDVIRIEKEKKKRLSEINKLIKSHTSNLSKTLKESSVLSNKELSETRERVKSLNQQIDKIESEIKQKLAEAESKLEENKLEREKKNLIKSKLRSFEVDYDTALVNKQNLEEEKGAIDNERASLKEIIIAKKSSLPYSTVAAYNKAMSEVEAKLESKETPESELKQLKTKFNKLRDAKRLYDEYENILVKQHDVHKRYQIVVNNFQKAEKEISEKKKALKRAKQQYEPMLVEASESVTGSDELKKFITKARKQIAQLKKERKELLELIDTKSREAVVTGSDIKNEITELTLKRLQIQEEVDSLSKFVHTEKMNIDPEMIGKVFGKKGATIKSIREKSGSDVNINKELSQVVIKGTPETVAVAKELIEKLFTTKKKTESTSIRFKMEMFVPLTRVVSQWKKETGADIFVDKLEGSCKITGSTEQIKAARKLINEFLEKGLQEKTIQITKLGQSHEDMIDLLFGLKGENLKKIQNLDGVVNTVIDKKANVVKISGTGSGADVAIKHVAQLMKDASIAEIPLQKPAHGEVIIEASQKIQKETNTRVTVVKKSNTIKITGYKQDEVQKAKSQVEAIISKELEHERKTQHKQVLRVDVKVARNINKQRSKIQTETDTIVKVNLKDSSITVFGETEEKVKAVVEIIEKEKQIVEQRAKEKQEKAQKESKETTTTQTEQTTETETKETVEQTEQSTNEEPTSQPEEQVTEVPPQEQSTIVEEKTESTETTESSQESTTP</sequence>
<dbReference type="VEuPathDB" id="AmoebaDB:NAEGRDRAFT_67234"/>